<dbReference type="GO" id="GO:0052906">
    <property type="term" value="F:tRNA (guanine(37)-N1)-methyltransferase activity"/>
    <property type="evidence" value="ECO:0007669"/>
    <property type="project" value="InterPro"/>
</dbReference>
<evidence type="ECO:0000313" key="2">
    <source>
        <dbReference type="EMBL" id="RAO94912.1"/>
    </source>
</evidence>
<feature type="domain" description="tRNA methyltransferase TRMD/TRM10-type" evidence="1">
    <location>
        <begin position="5"/>
        <end position="153"/>
    </location>
</feature>
<dbReference type="GO" id="GO:0005829">
    <property type="term" value="C:cytosol"/>
    <property type="evidence" value="ECO:0007669"/>
    <property type="project" value="TreeGrafter"/>
</dbReference>
<name>A0A328PJB4_9MOLU</name>
<keyword evidence="2" id="KW-0489">Methyltransferase</keyword>
<dbReference type="InterPro" id="IPR016009">
    <property type="entry name" value="tRNA_MeTrfase_TRMD/TRM10"/>
</dbReference>
<keyword evidence="2" id="KW-0808">Transferase</keyword>
<sequence>MDFPDVGGRGGMVISIEPIYKLLEKNKLLNNAHIILLCPRGNKLTQTRFRELEKLSSEAPIVFLCGHYEGIDERISHFISERLSIGNYIISSGTLAASVILEGIVRLIPNVISEESLEFESFNHSESPTDLDFPCYAPPKNFLGYKIPEHLGKAPKKSKSVKNKNS</sequence>
<organism evidence="2 3">
    <name type="scientific">Mycoplasma wenyonii</name>
    <dbReference type="NCBI Taxonomy" id="65123"/>
    <lineage>
        <taxon>Bacteria</taxon>
        <taxon>Bacillati</taxon>
        <taxon>Mycoplasmatota</taxon>
        <taxon>Mollicutes</taxon>
        <taxon>Mycoplasmataceae</taxon>
        <taxon>Mycoplasma</taxon>
    </lineage>
</organism>
<dbReference type="InterPro" id="IPR002649">
    <property type="entry name" value="tRNA_m1G_MeTrfase_TrmD"/>
</dbReference>
<proteinExistence type="predicted"/>
<dbReference type="PANTHER" id="PTHR46417">
    <property type="entry name" value="TRNA (GUANINE-N(1)-)-METHYLTRANSFERASE"/>
    <property type="match status" value="1"/>
</dbReference>
<dbReference type="PANTHER" id="PTHR46417:SF1">
    <property type="entry name" value="TRNA (GUANINE-N(1)-)-METHYLTRANSFERASE"/>
    <property type="match status" value="1"/>
</dbReference>
<gene>
    <name evidence="2" type="ORF">DNK47_02465</name>
</gene>
<protein>
    <submittedName>
        <fullName evidence="2">tRNA (Guanine-N1)-methyltransferase</fullName>
    </submittedName>
</protein>
<dbReference type="Pfam" id="PF01746">
    <property type="entry name" value="tRNA_m1G_MT"/>
    <property type="match status" value="1"/>
</dbReference>
<dbReference type="AlphaFoldDB" id="A0A328PJB4"/>
<keyword evidence="3" id="KW-1185">Reference proteome</keyword>
<evidence type="ECO:0000313" key="3">
    <source>
        <dbReference type="Proteomes" id="UP000249762"/>
    </source>
</evidence>
<accession>A0A328PJB4</accession>
<reference evidence="3" key="1">
    <citation type="submission" date="2018-06" db="EMBL/GenBank/DDBJ databases">
        <authorList>
            <person name="Martinez Ocampo F."/>
            <person name="Quiroz Castaneda R.E."/>
            <person name="Rojas Lopez X."/>
        </authorList>
    </citation>
    <scope>NUCLEOTIDE SEQUENCE [LARGE SCALE GENOMIC DNA]</scope>
    <source>
        <strain evidence="3">INIFAP02</strain>
    </source>
</reference>
<dbReference type="RefSeq" id="WP_112665633.1">
    <property type="nucleotide sequence ID" value="NZ_QKVO01000011.1"/>
</dbReference>
<dbReference type="Proteomes" id="UP000249762">
    <property type="component" value="Unassembled WGS sequence"/>
</dbReference>
<dbReference type="InterPro" id="IPR029028">
    <property type="entry name" value="Alpha/beta_knot_MTases"/>
</dbReference>
<comment type="caution">
    <text evidence="2">The sequence shown here is derived from an EMBL/GenBank/DDBJ whole genome shotgun (WGS) entry which is preliminary data.</text>
</comment>
<dbReference type="Gene3D" id="3.40.1280.10">
    <property type="match status" value="1"/>
</dbReference>
<dbReference type="InterPro" id="IPR029026">
    <property type="entry name" value="tRNA_m1G_MTases_N"/>
</dbReference>
<evidence type="ECO:0000259" key="1">
    <source>
        <dbReference type="Pfam" id="PF01746"/>
    </source>
</evidence>
<dbReference type="OrthoDB" id="9807416at2"/>
<dbReference type="EMBL" id="QKVO01000011">
    <property type="protein sequence ID" value="RAO94912.1"/>
    <property type="molecule type" value="Genomic_DNA"/>
</dbReference>
<dbReference type="GO" id="GO:0002939">
    <property type="term" value="P:tRNA N1-guanine methylation"/>
    <property type="evidence" value="ECO:0007669"/>
    <property type="project" value="TreeGrafter"/>
</dbReference>
<dbReference type="SUPFAM" id="SSF75217">
    <property type="entry name" value="alpha/beta knot"/>
    <property type="match status" value="1"/>
</dbReference>